<dbReference type="PROSITE" id="PS51228">
    <property type="entry name" value="ACB_2"/>
    <property type="match status" value="1"/>
</dbReference>
<keyword evidence="9 14" id="KW-0472">Membrane</keyword>
<reference evidence="16" key="3">
    <citation type="submission" date="2025-09" db="UniProtKB">
        <authorList>
            <consortium name="Ensembl"/>
        </authorList>
    </citation>
    <scope>IDENTIFICATION</scope>
</reference>
<dbReference type="GO" id="GO:0006631">
    <property type="term" value="P:fatty acid metabolic process"/>
    <property type="evidence" value="ECO:0007669"/>
    <property type="project" value="TreeGrafter"/>
</dbReference>
<evidence type="ECO:0000256" key="13">
    <source>
        <dbReference type="SAM" id="MobiDB-lite"/>
    </source>
</evidence>
<evidence type="ECO:0000256" key="3">
    <source>
        <dbReference type="ARBA" id="ARBA00022448"/>
    </source>
</evidence>
<evidence type="ECO:0000256" key="8">
    <source>
        <dbReference type="ARBA" id="ARBA00023121"/>
    </source>
</evidence>
<feature type="transmembrane region" description="Helical" evidence="14">
    <location>
        <begin position="489"/>
        <end position="513"/>
    </location>
</feature>
<evidence type="ECO:0000259" key="15">
    <source>
        <dbReference type="PROSITE" id="PS51228"/>
    </source>
</evidence>
<feature type="region of interest" description="Disordered" evidence="13">
    <location>
        <begin position="307"/>
        <end position="430"/>
    </location>
</feature>
<comment type="subcellular location">
    <subcellularLocation>
        <location evidence="1">Membrane</location>
        <topology evidence="1">Single-pass membrane protein</topology>
    </subcellularLocation>
</comment>
<evidence type="ECO:0000313" key="16">
    <source>
        <dbReference type="Ensembl" id="ENSELUP00000087081.1"/>
    </source>
</evidence>
<keyword evidence="5 14" id="KW-1133">Transmembrane helix</keyword>
<dbReference type="RefSeq" id="XP_034145208.1">
    <property type="nucleotide sequence ID" value="XM_034289317.1"/>
</dbReference>
<dbReference type="AlphaFoldDB" id="A0AAY5KEA5"/>
<dbReference type="Gene3D" id="1.20.80.10">
    <property type="match status" value="1"/>
</dbReference>
<evidence type="ECO:0000256" key="11">
    <source>
        <dbReference type="PIRNR" id="PIRNR002412"/>
    </source>
</evidence>
<dbReference type="CTD" id="553674"/>
<comment type="function">
    <text evidence="10">Acyl-CoA binding protein which acts as the peroxisome receptor for pexophagy but is dispensable for aggrephagy and nonselective autophagy. Binds medium- and long-chain acyl-CoA esters.</text>
</comment>
<evidence type="ECO:0000256" key="4">
    <source>
        <dbReference type="ARBA" id="ARBA00022692"/>
    </source>
</evidence>
<dbReference type="GO" id="GO:0005777">
    <property type="term" value="C:peroxisome"/>
    <property type="evidence" value="ECO:0007669"/>
    <property type="project" value="TreeGrafter"/>
</dbReference>
<name>A0AAY5KEA5_ESOLU</name>
<dbReference type="PROSITE" id="PS00880">
    <property type="entry name" value="ACB_1"/>
    <property type="match status" value="1"/>
</dbReference>
<evidence type="ECO:0000256" key="9">
    <source>
        <dbReference type="ARBA" id="ARBA00023136"/>
    </source>
</evidence>
<feature type="binding site" evidence="12">
    <location>
        <begin position="22"/>
        <end position="31"/>
    </location>
    <ligand>
        <name>an acyl-CoA</name>
        <dbReference type="ChEBI" id="CHEBI:58342"/>
    </ligand>
</feature>
<keyword evidence="6" id="KW-0072">Autophagy</keyword>
<accession>A0AAY5KEA5</accession>
<dbReference type="InterPro" id="IPR016347">
    <property type="entry name" value="ACBD5"/>
</dbReference>
<keyword evidence="4 14" id="KW-0812">Transmembrane</keyword>
<dbReference type="InterPro" id="IPR035984">
    <property type="entry name" value="Acyl-CoA-binding_sf"/>
</dbReference>
<feature type="compositionally biased region" description="Gly residues" evidence="13">
    <location>
        <begin position="367"/>
        <end position="379"/>
    </location>
</feature>
<dbReference type="PIRSF" id="PIRSF002412">
    <property type="entry name" value="MA_DBI"/>
    <property type="match status" value="1"/>
</dbReference>
<evidence type="ECO:0000256" key="14">
    <source>
        <dbReference type="SAM" id="Phobius"/>
    </source>
</evidence>
<feature type="binding site" evidence="12">
    <location>
        <begin position="42"/>
        <end position="46"/>
    </location>
    <ligand>
        <name>an acyl-CoA</name>
        <dbReference type="ChEBI" id="CHEBI:58342"/>
    </ligand>
</feature>
<proteinExistence type="inferred from homology"/>
<dbReference type="GO" id="GO:0000425">
    <property type="term" value="P:pexophagy"/>
    <property type="evidence" value="ECO:0007669"/>
    <property type="project" value="InterPro"/>
</dbReference>
<feature type="compositionally biased region" description="Basic and acidic residues" evidence="13">
    <location>
        <begin position="380"/>
        <end position="405"/>
    </location>
</feature>
<feature type="region of interest" description="Disordered" evidence="13">
    <location>
        <begin position="186"/>
        <end position="294"/>
    </location>
</feature>
<evidence type="ECO:0000256" key="2">
    <source>
        <dbReference type="ARBA" id="ARBA00010310"/>
    </source>
</evidence>
<keyword evidence="8 11" id="KW-0446">Lipid-binding</keyword>
<dbReference type="CDD" id="cd00435">
    <property type="entry name" value="ACBP"/>
    <property type="match status" value="1"/>
</dbReference>
<evidence type="ECO:0000256" key="5">
    <source>
        <dbReference type="ARBA" id="ARBA00022989"/>
    </source>
</evidence>
<dbReference type="SUPFAM" id="SSF47027">
    <property type="entry name" value="Acyl-CoA binding protein"/>
    <property type="match status" value="1"/>
</dbReference>
<evidence type="ECO:0000256" key="12">
    <source>
        <dbReference type="PIRSR" id="PIRSR002412-1"/>
    </source>
</evidence>
<feature type="compositionally biased region" description="Low complexity" evidence="13">
    <location>
        <begin position="245"/>
        <end position="260"/>
    </location>
</feature>
<sequence length="525" mass="57870">MMENEDSTPLYELRFDAAVKVIQSLPPDGSFQPSNDMMLKFYSYYKQATLGPCNIPRPGFWDPVGKVKWDAWNDLGDMSKEEAMTAYVEEMKKILEGMPCTSEVEQLLKVLGPFYEQVEENKKINQVSDLSAARLAKFAKQLEGFGTMLSSKSVTKSIIRTMEMNGTLETRPPRQGVNVAEPNVFALKEHSEEEEFRFDEEDDMEEEEEEEPSEKNARKASATKPKKKSSSGRPEVNRTVGNGLGLLSNGSLSSKSSLNSEDPVEGLTNHPLPLDPPVQVNGHHADLDGFGLQHAANDSDSEVYCDSMDQFGLEEGSAGHTDRCLELDEEEQGEERENHSPLSDQEGPAEAPCGTPDDTQGPPPGVQCGGEDGASGGGVSERRRLNNDKPRSSLVRRERSSRSSGHDPGASGPLQCSGGDGGSWREAGAPGGSLNEHIVVALARLQEDMQSVLERLHTLEALTASQAKSLSLPYPPSPLAQKSRKKPTWWPFEVSPGTVAFAVLWPFVVQWLIRQFLQRRRRRIN</sequence>
<comment type="similarity">
    <text evidence="2">Belongs to the ATG37 family.</text>
</comment>
<organism evidence="16 17">
    <name type="scientific">Esox lucius</name>
    <name type="common">Northern pike</name>
    <dbReference type="NCBI Taxonomy" id="8010"/>
    <lineage>
        <taxon>Eukaryota</taxon>
        <taxon>Metazoa</taxon>
        <taxon>Chordata</taxon>
        <taxon>Craniata</taxon>
        <taxon>Vertebrata</taxon>
        <taxon>Euteleostomi</taxon>
        <taxon>Actinopterygii</taxon>
        <taxon>Neopterygii</taxon>
        <taxon>Teleostei</taxon>
        <taxon>Protacanthopterygii</taxon>
        <taxon>Esociformes</taxon>
        <taxon>Esocidae</taxon>
        <taxon>Esox</taxon>
    </lineage>
</organism>
<evidence type="ECO:0000256" key="10">
    <source>
        <dbReference type="ARBA" id="ARBA00025481"/>
    </source>
</evidence>
<dbReference type="PRINTS" id="PR00689">
    <property type="entry name" value="ACOABINDINGP"/>
</dbReference>
<protein>
    <recommendedName>
        <fullName evidence="11">Acyl-CoA-binding domain-containing protein 5</fullName>
    </recommendedName>
</protein>
<evidence type="ECO:0000256" key="6">
    <source>
        <dbReference type="ARBA" id="ARBA00023006"/>
    </source>
</evidence>
<dbReference type="InterPro" id="IPR022408">
    <property type="entry name" value="Acyl-CoA-binding_prot_CS"/>
</dbReference>
<dbReference type="GO" id="GO:0016020">
    <property type="term" value="C:membrane"/>
    <property type="evidence" value="ECO:0007669"/>
    <property type="project" value="UniProtKB-SubCell"/>
</dbReference>
<feature type="compositionally biased region" description="Acidic residues" evidence="13">
    <location>
        <begin position="192"/>
        <end position="212"/>
    </location>
</feature>
<reference evidence="16" key="2">
    <citation type="submission" date="2025-08" db="UniProtKB">
        <authorList>
            <consortium name="Ensembl"/>
        </authorList>
    </citation>
    <scope>IDENTIFICATION</scope>
</reference>
<dbReference type="InterPro" id="IPR000582">
    <property type="entry name" value="Acyl-CoA-binding_protein"/>
</dbReference>
<dbReference type="InterPro" id="IPR014352">
    <property type="entry name" value="FERM/acyl-CoA-bd_prot_sf"/>
</dbReference>
<dbReference type="FunFam" id="1.20.80.10:FF:000010">
    <property type="entry name" value="Acyl-CoA-binding domain-containing protein 5"/>
    <property type="match status" value="1"/>
</dbReference>
<evidence type="ECO:0000256" key="1">
    <source>
        <dbReference type="ARBA" id="ARBA00004167"/>
    </source>
</evidence>
<dbReference type="Proteomes" id="UP000265140">
    <property type="component" value="Chromosome 21"/>
</dbReference>
<feature type="binding site" evidence="12">
    <location>
        <position position="87"/>
    </location>
    <ligand>
        <name>an acyl-CoA</name>
        <dbReference type="ChEBI" id="CHEBI:58342"/>
    </ligand>
</feature>
<dbReference type="PANTHER" id="PTHR23310">
    <property type="entry name" value="ACYL-COA-BINDING PROTEIN, ACBP"/>
    <property type="match status" value="1"/>
</dbReference>
<feature type="domain" description="ACB" evidence="15">
    <location>
        <begin position="11"/>
        <end position="100"/>
    </location>
</feature>
<keyword evidence="3 11" id="KW-0813">Transport</keyword>
<dbReference type="GeneTree" id="ENSGT00940000156350"/>
<evidence type="ECO:0000256" key="7">
    <source>
        <dbReference type="ARBA" id="ARBA00023054"/>
    </source>
</evidence>
<dbReference type="Ensembl" id="ENSELUT00000091281.1">
    <property type="protein sequence ID" value="ENSELUP00000087081.1"/>
    <property type="gene ID" value="ENSELUG00000008143.3"/>
</dbReference>
<reference evidence="16 17" key="1">
    <citation type="submission" date="2020-02" db="EMBL/GenBank/DDBJ databases">
        <title>Esox lucius (northern pike) genome, fEsoLuc1, primary haplotype.</title>
        <authorList>
            <person name="Myers G."/>
            <person name="Karagic N."/>
            <person name="Meyer A."/>
            <person name="Pippel M."/>
            <person name="Reichard M."/>
            <person name="Winkler S."/>
            <person name="Tracey A."/>
            <person name="Sims Y."/>
            <person name="Howe K."/>
            <person name="Rhie A."/>
            <person name="Formenti G."/>
            <person name="Durbin R."/>
            <person name="Fedrigo O."/>
            <person name="Jarvis E.D."/>
        </authorList>
    </citation>
    <scope>NUCLEOTIDE SEQUENCE [LARGE SCALE GENOMIC DNA]</scope>
</reference>
<keyword evidence="7" id="KW-0175">Coiled coil</keyword>
<dbReference type="Pfam" id="PF00887">
    <property type="entry name" value="ACBP"/>
    <property type="match status" value="1"/>
</dbReference>
<keyword evidence="17" id="KW-1185">Reference proteome</keyword>
<feature type="binding site" evidence="12">
    <location>
        <position position="68"/>
    </location>
    <ligand>
        <name>an acyl-CoA</name>
        <dbReference type="ChEBI" id="CHEBI:58342"/>
    </ligand>
</feature>
<dbReference type="GeneID" id="105030063"/>
<dbReference type="PANTHER" id="PTHR23310:SF6">
    <property type="entry name" value="ACYL-COA-BINDING DOMAIN-CONTAINING PROTEIN 5"/>
    <property type="match status" value="1"/>
</dbReference>
<dbReference type="GO" id="GO:0000062">
    <property type="term" value="F:fatty-acyl-CoA binding"/>
    <property type="evidence" value="ECO:0007669"/>
    <property type="project" value="InterPro"/>
</dbReference>
<evidence type="ECO:0000313" key="17">
    <source>
        <dbReference type="Proteomes" id="UP000265140"/>
    </source>
</evidence>